<dbReference type="PROSITE" id="PS50102">
    <property type="entry name" value="RRM"/>
    <property type="match status" value="1"/>
</dbReference>
<dbReference type="Proteomes" id="UP000094569">
    <property type="component" value="Unassembled WGS sequence"/>
</dbReference>
<organism evidence="7 8">
    <name type="scientific">Aspergillus cristatus</name>
    <name type="common">Chinese Fuzhuan brick tea-fermentation fungus</name>
    <name type="synonym">Eurotium cristatum</name>
    <dbReference type="NCBI Taxonomy" id="573508"/>
    <lineage>
        <taxon>Eukaryota</taxon>
        <taxon>Fungi</taxon>
        <taxon>Dikarya</taxon>
        <taxon>Ascomycota</taxon>
        <taxon>Pezizomycotina</taxon>
        <taxon>Eurotiomycetes</taxon>
        <taxon>Eurotiomycetidae</taxon>
        <taxon>Eurotiales</taxon>
        <taxon>Aspergillaceae</taxon>
        <taxon>Aspergillus</taxon>
        <taxon>Aspergillus subgen. Aspergillus</taxon>
    </lineage>
</organism>
<keyword evidence="3" id="KW-0539">Nucleus</keyword>
<dbReference type="AlphaFoldDB" id="A0A1E3BN45"/>
<sequence length="471" mass="52684">MAPDKKVNKRKAAAAGASDSPAKKTKKVEPQPSEAPKAAPKSALKNKKNAPVAKETKSDAAPKTNGEKEQPKRQIKPRKRAADFLSSDEEDESEVNEAEPEKKKPTNKKTKKEEKEDVSAKKEAPKAEKASTKSSKKQKEPTPEESEEEEAEDNASASEGSDDEGEDDQTAALIRGFESSGDEDASDDEGFDPKQPVPNIPDSKKAKRKILKKQKKAAEEGENQTPGTVYIGRIPHGFYEYQMRAYFSQFGEITRLRLSRNRITGRSKHYAFVEFASSAVARIAAETMDNYLMFGHILKCKYIPSEQLHPDIWKGANRRFKKTPWNKIEKKRLDKGKTREQWTDRIEKEQKKRLAKAEKLKAVGYEFELPELTDVDQVPVQEEPEAIEDSKPAEEPVKAIEEPKETETETKKENDTQKKSKKEKKAAQPAAEKEAPKKTEVVKESKKAEPAAAKTGAKAKKADKKKAKAKA</sequence>
<feature type="compositionally biased region" description="Basic residues" evidence="5">
    <location>
        <begin position="205"/>
        <end position="215"/>
    </location>
</feature>
<keyword evidence="8" id="KW-1185">Reference proteome</keyword>
<evidence type="ECO:0000256" key="3">
    <source>
        <dbReference type="ARBA" id="ARBA00023242"/>
    </source>
</evidence>
<gene>
    <name evidence="7" type="ORF">SI65_03174</name>
</gene>
<evidence type="ECO:0000256" key="1">
    <source>
        <dbReference type="ARBA" id="ARBA00004604"/>
    </source>
</evidence>
<feature type="compositionally biased region" description="Acidic residues" evidence="5">
    <location>
        <begin position="143"/>
        <end position="153"/>
    </location>
</feature>
<evidence type="ECO:0000256" key="4">
    <source>
        <dbReference type="PROSITE-ProRule" id="PRU00176"/>
    </source>
</evidence>
<evidence type="ECO:0000259" key="6">
    <source>
        <dbReference type="PROSITE" id="PS50102"/>
    </source>
</evidence>
<comment type="subcellular location">
    <subcellularLocation>
        <location evidence="1">Nucleus</location>
        <location evidence="1">Nucleolus</location>
    </subcellularLocation>
</comment>
<feature type="compositionally biased region" description="Acidic residues" evidence="5">
    <location>
        <begin position="86"/>
        <end position="98"/>
    </location>
</feature>
<dbReference type="EMBL" id="JXNT01000002">
    <property type="protein sequence ID" value="ODM22328.1"/>
    <property type="molecule type" value="Genomic_DNA"/>
</dbReference>
<comment type="caution">
    <text evidence="7">The sequence shown here is derived from an EMBL/GenBank/DDBJ whole genome shotgun (WGS) entry which is preliminary data.</text>
</comment>
<dbReference type="VEuPathDB" id="FungiDB:SI65_03174"/>
<dbReference type="GO" id="GO:0003723">
    <property type="term" value="F:RNA binding"/>
    <property type="evidence" value="ECO:0007669"/>
    <property type="project" value="UniProtKB-UniRule"/>
</dbReference>
<feature type="compositionally biased region" description="Basic and acidic residues" evidence="5">
    <location>
        <begin position="431"/>
        <end position="449"/>
    </location>
</feature>
<feature type="compositionally biased region" description="Low complexity" evidence="5">
    <location>
        <begin position="30"/>
        <end position="43"/>
    </location>
</feature>
<feature type="compositionally biased region" description="Acidic residues" evidence="5">
    <location>
        <begin position="160"/>
        <end position="169"/>
    </location>
</feature>
<dbReference type="InterPro" id="IPR035979">
    <property type="entry name" value="RBD_domain_sf"/>
</dbReference>
<dbReference type="SUPFAM" id="SSF54928">
    <property type="entry name" value="RNA-binding domain, RBD"/>
    <property type="match status" value="1"/>
</dbReference>
<dbReference type="OrthoDB" id="21467at2759"/>
<dbReference type="Gene3D" id="3.30.70.330">
    <property type="match status" value="1"/>
</dbReference>
<protein>
    <recommendedName>
        <fullName evidence="6">RRM domain-containing protein</fullName>
    </recommendedName>
</protein>
<feature type="compositionally biased region" description="Basic and acidic residues" evidence="5">
    <location>
        <begin position="111"/>
        <end position="142"/>
    </location>
</feature>
<reference evidence="7 8" key="1">
    <citation type="journal article" date="2016" name="BMC Genomics">
        <title>Comparative genomic and transcriptomic analyses of the Fuzhuan brick tea-fermentation fungus Aspergillus cristatus.</title>
        <authorList>
            <person name="Ge Y."/>
            <person name="Wang Y."/>
            <person name="Liu Y."/>
            <person name="Tan Y."/>
            <person name="Ren X."/>
            <person name="Zhang X."/>
            <person name="Hyde K.D."/>
            <person name="Liu Y."/>
            <person name="Liu Z."/>
        </authorList>
    </citation>
    <scope>NUCLEOTIDE SEQUENCE [LARGE SCALE GENOMIC DNA]</scope>
    <source>
        <strain evidence="7 8">GZAAS20.1005</strain>
    </source>
</reference>
<feature type="region of interest" description="Disordered" evidence="5">
    <location>
        <begin position="1"/>
        <end position="225"/>
    </location>
</feature>
<evidence type="ECO:0000256" key="2">
    <source>
        <dbReference type="ARBA" id="ARBA00022884"/>
    </source>
</evidence>
<dbReference type="GO" id="GO:0005730">
    <property type="term" value="C:nucleolus"/>
    <property type="evidence" value="ECO:0007669"/>
    <property type="project" value="UniProtKB-SubCell"/>
</dbReference>
<accession>A0A1E3BN45</accession>
<dbReference type="CDD" id="cd12307">
    <property type="entry name" value="RRM_NIFK_like"/>
    <property type="match status" value="1"/>
</dbReference>
<evidence type="ECO:0000256" key="5">
    <source>
        <dbReference type="SAM" id="MobiDB-lite"/>
    </source>
</evidence>
<dbReference type="PANTHER" id="PTHR46754">
    <property type="entry name" value="MKI67 FHA DOMAIN-INTERACTING NUCLEOLAR PHOSPHOPROTEIN"/>
    <property type="match status" value="1"/>
</dbReference>
<dbReference type="InterPro" id="IPR000504">
    <property type="entry name" value="RRM_dom"/>
</dbReference>
<dbReference type="SMART" id="SM00360">
    <property type="entry name" value="RRM"/>
    <property type="match status" value="1"/>
</dbReference>
<feature type="domain" description="RRM" evidence="6">
    <location>
        <begin position="227"/>
        <end position="305"/>
    </location>
</feature>
<feature type="compositionally biased region" description="Acidic residues" evidence="5">
    <location>
        <begin position="180"/>
        <end position="190"/>
    </location>
</feature>
<proteinExistence type="predicted"/>
<keyword evidence="2 4" id="KW-0694">RNA-binding</keyword>
<evidence type="ECO:0000313" key="7">
    <source>
        <dbReference type="EMBL" id="ODM22328.1"/>
    </source>
</evidence>
<name>A0A1E3BN45_ASPCR</name>
<feature type="compositionally biased region" description="Basic residues" evidence="5">
    <location>
        <begin position="457"/>
        <end position="471"/>
    </location>
</feature>
<feature type="compositionally biased region" description="Basic and acidic residues" evidence="5">
    <location>
        <begin position="54"/>
        <end position="72"/>
    </location>
</feature>
<dbReference type="Pfam" id="PF00076">
    <property type="entry name" value="RRM_1"/>
    <property type="match status" value="1"/>
</dbReference>
<feature type="region of interest" description="Disordered" evidence="5">
    <location>
        <begin position="374"/>
        <end position="471"/>
    </location>
</feature>
<evidence type="ECO:0000313" key="8">
    <source>
        <dbReference type="Proteomes" id="UP000094569"/>
    </source>
</evidence>
<feature type="compositionally biased region" description="Basic and acidic residues" evidence="5">
    <location>
        <begin position="388"/>
        <end position="418"/>
    </location>
</feature>
<dbReference type="STRING" id="573508.A0A1E3BN45"/>
<dbReference type="InterPro" id="IPR012677">
    <property type="entry name" value="Nucleotide-bd_a/b_plait_sf"/>
</dbReference>